<evidence type="ECO:0000256" key="5">
    <source>
        <dbReference type="ARBA" id="ARBA00004496"/>
    </source>
</evidence>
<feature type="binding site" evidence="12">
    <location>
        <position position="290"/>
    </location>
    <ligand>
        <name>a divalent metal cation</name>
        <dbReference type="ChEBI" id="CHEBI:60240"/>
        <label>1</label>
    </ligand>
</feature>
<dbReference type="NCBIfam" id="TIGR00501">
    <property type="entry name" value="met_pdase_II"/>
    <property type="match status" value="1"/>
</dbReference>
<dbReference type="SUPFAM" id="SSF55920">
    <property type="entry name" value="Creatinase/aminopeptidase"/>
    <property type="match status" value="1"/>
</dbReference>
<comment type="cofactor">
    <cofactor evidence="2">
        <name>Mn(2+)</name>
        <dbReference type="ChEBI" id="CHEBI:29035"/>
    </cofactor>
</comment>
<comment type="caution">
    <text evidence="16">The sequence shown here is derived from an EMBL/GenBank/DDBJ whole genome shotgun (WGS) entry which is preliminary data.</text>
</comment>
<dbReference type="Gene3D" id="1.10.10.10">
    <property type="entry name" value="Winged helix-like DNA-binding domain superfamily/Winged helix DNA-binding domain"/>
    <property type="match status" value="1"/>
</dbReference>
<dbReference type="AlphaFoldDB" id="A0ABD2YL04"/>
<dbReference type="InterPro" id="IPR036390">
    <property type="entry name" value="WH_DNA-bd_sf"/>
</dbReference>
<dbReference type="CDD" id="cd01088">
    <property type="entry name" value="MetAP2"/>
    <property type="match status" value="1"/>
</dbReference>
<evidence type="ECO:0000256" key="2">
    <source>
        <dbReference type="ARBA" id="ARBA00001936"/>
    </source>
</evidence>
<dbReference type="FunFam" id="3.90.230.10:FF:000003">
    <property type="entry name" value="Methionine aminopeptidase 2"/>
    <property type="match status" value="1"/>
</dbReference>
<dbReference type="EC" id="3.4.11.18" evidence="12"/>
<comment type="cofactor">
    <cofactor evidence="12">
        <name>Co(2+)</name>
        <dbReference type="ChEBI" id="CHEBI:48828"/>
    </cofactor>
    <cofactor evidence="12">
        <name>Zn(2+)</name>
        <dbReference type="ChEBI" id="CHEBI:29105"/>
    </cofactor>
    <cofactor evidence="12">
        <name>Mn(2+)</name>
        <dbReference type="ChEBI" id="CHEBI:29035"/>
    </cofactor>
    <cofactor evidence="12">
        <name>Fe(2+)</name>
        <dbReference type="ChEBI" id="CHEBI:29033"/>
    </cofactor>
    <text evidence="12">Binds 2 divalent metal cations per subunit. Has a high-affinity and a low affinity metal-binding site. The true nature of the physiological cofactor is under debate. The enzyme is active with cobalt, zinc, manganese or divalent iron ions. Most likely, methionine aminopeptidases function as mononuclear Fe(2+)-metalloproteases under physiological conditions, and the catalytically relevant metal-binding site has been assigned to the histidine-containing high-affinity site.</text>
</comment>
<feature type="domain" description="Peptidase M24" evidence="15">
    <location>
        <begin position="207"/>
        <end position="406"/>
    </location>
</feature>
<evidence type="ECO:0000256" key="12">
    <source>
        <dbReference type="HAMAP-Rule" id="MF_03175"/>
    </source>
</evidence>
<accession>A0ABD2YL04</accession>
<feature type="binding site" evidence="12">
    <location>
        <position position="378"/>
    </location>
    <ligand>
        <name>substrate</name>
    </ligand>
</feature>
<dbReference type="GO" id="GO:0046872">
    <property type="term" value="F:metal ion binding"/>
    <property type="evidence" value="ECO:0007669"/>
    <property type="project" value="UniProtKB-UniRule"/>
</dbReference>
<dbReference type="InterPro" id="IPR002468">
    <property type="entry name" value="Pept_M24A_MAP2"/>
</dbReference>
<dbReference type="PANTHER" id="PTHR45777:SF2">
    <property type="entry name" value="METHIONINE AMINOPEPTIDASE 2"/>
    <property type="match status" value="1"/>
</dbReference>
<proteinExistence type="inferred from homology"/>
<evidence type="ECO:0000256" key="10">
    <source>
        <dbReference type="ARBA" id="ARBA00022801"/>
    </source>
</evidence>
<keyword evidence="10 12" id="KW-0378">Hydrolase</keyword>
<comment type="similarity">
    <text evidence="12">Belongs to the peptidase M24A family. Methionine aminopeptidase eukaryotic type 2 subfamily.</text>
</comment>
<dbReference type="InterPro" id="IPR001714">
    <property type="entry name" value="Pept_M24_MAP"/>
</dbReference>
<evidence type="ECO:0000256" key="7">
    <source>
        <dbReference type="ARBA" id="ARBA00022490"/>
    </source>
</evidence>
<keyword evidence="7 12" id="KW-0963">Cytoplasm</keyword>
<feature type="binding site" evidence="12">
    <location>
        <position position="498"/>
    </location>
    <ligand>
        <name>a divalent metal cation</name>
        <dbReference type="ChEBI" id="CHEBI:60240"/>
        <label>1</label>
    </ligand>
</feature>
<dbReference type="GO" id="GO:0005737">
    <property type="term" value="C:cytoplasm"/>
    <property type="evidence" value="ECO:0007669"/>
    <property type="project" value="UniProtKB-SubCell"/>
</dbReference>
<dbReference type="InterPro" id="IPR036388">
    <property type="entry name" value="WH-like_DNA-bd_sf"/>
</dbReference>
<evidence type="ECO:0000313" key="17">
    <source>
        <dbReference type="Proteomes" id="UP001630127"/>
    </source>
</evidence>
<dbReference type="InterPro" id="IPR018349">
    <property type="entry name" value="Pept_M24A_MAP2_BS"/>
</dbReference>
<evidence type="ECO:0000256" key="3">
    <source>
        <dbReference type="ARBA" id="ARBA00001947"/>
    </source>
</evidence>
<dbReference type="Pfam" id="PF00557">
    <property type="entry name" value="Peptidase_M24"/>
    <property type="match status" value="1"/>
</dbReference>
<dbReference type="Gene3D" id="3.90.230.10">
    <property type="entry name" value="Creatinase/methionine aminopeptidase superfamily"/>
    <property type="match status" value="1"/>
</dbReference>
<feature type="binding site" evidence="12">
    <location>
        <position position="498"/>
    </location>
    <ligand>
        <name>a divalent metal cation</name>
        <dbReference type="ChEBI" id="CHEBI:60240"/>
        <label>2</label>
        <note>catalytic</note>
    </ligand>
</feature>
<dbReference type="Proteomes" id="UP001630127">
    <property type="component" value="Unassembled WGS sequence"/>
</dbReference>
<comment type="cofactor">
    <cofactor evidence="4">
        <name>Fe(2+)</name>
        <dbReference type="ChEBI" id="CHEBI:29033"/>
    </cofactor>
</comment>
<evidence type="ECO:0000256" key="14">
    <source>
        <dbReference type="SAM" id="MobiDB-lite"/>
    </source>
</evidence>
<comment type="function">
    <text evidence="11">Protects eukaryotic initiation factor EIF2S1 from translation-inhibiting phosphorylation by inhibitory kinases such as EIF2AK2/PKR and EIF2AK1/HCR. Plays a critical role in the regulation of protein synthesis.</text>
</comment>
<evidence type="ECO:0000256" key="13">
    <source>
        <dbReference type="RuleBase" id="RU003653"/>
    </source>
</evidence>
<evidence type="ECO:0000256" key="11">
    <source>
        <dbReference type="ARBA" id="ARBA00056196"/>
    </source>
</evidence>
<organism evidence="16 17">
    <name type="scientific">Cinchona calisaya</name>
    <dbReference type="NCBI Taxonomy" id="153742"/>
    <lineage>
        <taxon>Eukaryota</taxon>
        <taxon>Viridiplantae</taxon>
        <taxon>Streptophyta</taxon>
        <taxon>Embryophyta</taxon>
        <taxon>Tracheophyta</taxon>
        <taxon>Spermatophyta</taxon>
        <taxon>Magnoliopsida</taxon>
        <taxon>eudicotyledons</taxon>
        <taxon>Gunneridae</taxon>
        <taxon>Pentapetalae</taxon>
        <taxon>asterids</taxon>
        <taxon>lamiids</taxon>
        <taxon>Gentianales</taxon>
        <taxon>Rubiaceae</taxon>
        <taxon>Cinchonoideae</taxon>
        <taxon>Cinchoneae</taxon>
        <taxon>Cinchona</taxon>
    </lineage>
</organism>
<reference evidence="16 17" key="1">
    <citation type="submission" date="2024-11" db="EMBL/GenBank/DDBJ databases">
        <title>A near-complete genome assembly of Cinchona calisaya.</title>
        <authorList>
            <person name="Lian D.C."/>
            <person name="Zhao X.W."/>
            <person name="Wei L."/>
        </authorList>
    </citation>
    <scope>NUCLEOTIDE SEQUENCE [LARGE SCALE GENOMIC DNA]</scope>
    <source>
        <tissue evidence="16">Nenye</tissue>
    </source>
</reference>
<sequence>MLLSEVRTFGQQLAGNSFPPTKGAGSQVLLLAIDLVTLSCVAGGGGFQSSSSIPCLTRRLTCFITQKSDSNSDNFTFLIMRLALSMADKRSGVQVVPEEGPSEPPNESDQVPNHSFSVQKEVEEKVDELTLDGPLGNPQPPLTIASIWKKKELPVQTDPPSIPVIELFPSGEFPEGEVQQYKDDNLWRTSSEEKRELERLEKPIYNSIRQAAEVHRQVRKYIRQILKPGILMIDLCETLENTVRKLISENGLQAGIAFPTGCSLNWVAAHWTPNSGDKTVLQYDDVMKLDFGTHIDGRIVDCAFTVAFNPMFDPLLEASREATNTGIKEAGIDVRLCDVGAAIQEVMESHEVEINGKVYQVKSIRNLNGHSIGSYQIHAGKSVPIVKGGEQTKMEEGEFYAIETFGSTGKGYVREDLECSHYMKNFDVGHIPLRLPRAKQLLATINKNFSTLAFCRRYLDRVGETKYLMALKNLCDAGIVQPYPPLCDIKGSYVSQFEHTILLRPTCKEVVSRGEDY</sequence>
<comment type="subcellular location">
    <subcellularLocation>
        <location evidence="5 12">Cytoplasm</location>
    </subcellularLocation>
</comment>
<feature type="binding site" evidence="12">
    <location>
        <position position="370"/>
    </location>
    <ligand>
        <name>a divalent metal cation</name>
        <dbReference type="ChEBI" id="CHEBI:60240"/>
        <label>2</label>
        <note>catalytic</note>
    </ligand>
</feature>
<feature type="binding site" evidence="12">
    <location>
        <position position="301"/>
    </location>
    <ligand>
        <name>a divalent metal cation</name>
        <dbReference type="ChEBI" id="CHEBI:60240"/>
        <label>1</label>
    </ligand>
</feature>
<feature type="binding site" evidence="12">
    <location>
        <position position="403"/>
    </location>
    <ligand>
        <name>a divalent metal cation</name>
        <dbReference type="ChEBI" id="CHEBI:60240"/>
        <label>2</label>
        <note>catalytic</note>
    </ligand>
</feature>
<evidence type="ECO:0000256" key="9">
    <source>
        <dbReference type="ARBA" id="ARBA00022723"/>
    </source>
</evidence>
<dbReference type="HAMAP" id="MF_03175">
    <property type="entry name" value="MetAP_2_euk"/>
    <property type="match status" value="1"/>
</dbReference>
<dbReference type="GO" id="GO:0004239">
    <property type="term" value="F:initiator methionyl aminopeptidase activity"/>
    <property type="evidence" value="ECO:0007669"/>
    <property type="project" value="UniProtKB-UniRule"/>
</dbReference>
<dbReference type="EMBL" id="JBJUIK010000013">
    <property type="protein sequence ID" value="KAL3506992.1"/>
    <property type="molecule type" value="Genomic_DNA"/>
</dbReference>
<comment type="cofactor">
    <cofactor evidence="3">
        <name>Zn(2+)</name>
        <dbReference type="ChEBI" id="CHEBI:29105"/>
    </cofactor>
</comment>
<evidence type="ECO:0000313" key="16">
    <source>
        <dbReference type="EMBL" id="KAL3506992.1"/>
    </source>
</evidence>
<name>A0ABD2YL04_9GENT</name>
<dbReference type="PROSITE" id="PS01202">
    <property type="entry name" value="MAP_2"/>
    <property type="match status" value="1"/>
</dbReference>
<evidence type="ECO:0000256" key="1">
    <source>
        <dbReference type="ARBA" id="ARBA00000294"/>
    </source>
</evidence>
<comment type="catalytic activity">
    <reaction evidence="1 12 13">
        <text>Release of N-terminal amino acids, preferentially methionine, from peptides and arylamides.</text>
        <dbReference type="EC" id="3.4.11.18"/>
    </reaction>
</comment>
<dbReference type="InterPro" id="IPR036005">
    <property type="entry name" value="Creatinase/aminopeptidase-like"/>
</dbReference>
<evidence type="ECO:0000256" key="6">
    <source>
        <dbReference type="ARBA" id="ARBA00022438"/>
    </source>
</evidence>
<keyword evidence="8 12" id="KW-0645">Protease</keyword>
<dbReference type="PANTHER" id="PTHR45777">
    <property type="entry name" value="METHIONINE AMINOPEPTIDASE 2"/>
    <property type="match status" value="1"/>
</dbReference>
<keyword evidence="6 12" id="KW-0031">Aminopeptidase</keyword>
<comment type="function">
    <text evidence="12 13">Cotranslationally removes the N-terminal methionine from nascent proteins. The N-terminal methionine is often cleaved when the second residue in the primary sequence is small and uncharged (Met-Ala-, Cys, Gly, Pro, Ser, Thr, or Val).</text>
</comment>
<feature type="binding site" evidence="12">
    <location>
        <position position="270"/>
    </location>
    <ligand>
        <name>substrate</name>
    </ligand>
</feature>
<keyword evidence="17" id="KW-1185">Reference proteome</keyword>
<evidence type="ECO:0000256" key="4">
    <source>
        <dbReference type="ARBA" id="ARBA00001954"/>
    </source>
</evidence>
<dbReference type="PRINTS" id="PR00599">
    <property type="entry name" value="MAPEPTIDASE"/>
</dbReference>
<keyword evidence="9 12" id="KW-0479">Metal-binding</keyword>
<feature type="binding site" evidence="12">
    <location>
        <position position="301"/>
    </location>
    <ligand>
        <name>a divalent metal cation</name>
        <dbReference type="ChEBI" id="CHEBI:60240"/>
        <label>2</label>
        <note>catalytic</note>
    </ligand>
</feature>
<dbReference type="SUPFAM" id="SSF46785">
    <property type="entry name" value="Winged helix' DNA-binding domain"/>
    <property type="match status" value="1"/>
</dbReference>
<gene>
    <name evidence="16" type="ORF">ACH5RR_032374</name>
</gene>
<dbReference type="InterPro" id="IPR000994">
    <property type="entry name" value="Pept_M24"/>
</dbReference>
<evidence type="ECO:0000256" key="8">
    <source>
        <dbReference type="ARBA" id="ARBA00022670"/>
    </source>
</evidence>
<dbReference type="GO" id="GO:0070006">
    <property type="term" value="F:metalloaminopeptidase activity"/>
    <property type="evidence" value="ECO:0007669"/>
    <property type="project" value="UniProtKB-UniRule"/>
</dbReference>
<dbReference type="GO" id="GO:0006508">
    <property type="term" value="P:proteolysis"/>
    <property type="evidence" value="ECO:0007669"/>
    <property type="project" value="UniProtKB-KW"/>
</dbReference>
<evidence type="ECO:0000259" key="15">
    <source>
        <dbReference type="Pfam" id="PF00557"/>
    </source>
</evidence>
<dbReference type="FunFam" id="1.10.10.10:FF:000106">
    <property type="entry name" value="Methionine aminopeptidase 2"/>
    <property type="match status" value="1"/>
</dbReference>
<protein>
    <recommendedName>
        <fullName evidence="12">Methionine aminopeptidase 2</fullName>
        <shortName evidence="12">MAP 2</shortName>
        <shortName evidence="12">MetAP 2</shortName>
        <ecNumber evidence="12">3.4.11.18</ecNumber>
    </recommendedName>
    <alternativeName>
        <fullName evidence="12">Peptidase M</fullName>
    </alternativeName>
</protein>
<dbReference type="InterPro" id="IPR050247">
    <property type="entry name" value="Met_Aminopeptidase_Type2"/>
</dbReference>
<feature type="region of interest" description="Disordered" evidence="14">
    <location>
        <begin position="92"/>
        <end position="113"/>
    </location>
</feature>